<dbReference type="InterPro" id="IPR025827">
    <property type="entry name" value="Zn_ribbon_recom_dom"/>
</dbReference>
<dbReference type="InterPro" id="IPR038109">
    <property type="entry name" value="DNA_bind_recomb_sf"/>
</dbReference>
<comment type="caution">
    <text evidence="3">The sequence shown here is derived from an EMBL/GenBank/DDBJ whole genome shotgun (WGS) entry which is preliminary data.</text>
</comment>
<dbReference type="Gene3D" id="3.90.1750.20">
    <property type="entry name" value="Putative Large Serine Recombinase, Chain B, Domain 2"/>
    <property type="match status" value="1"/>
</dbReference>
<evidence type="ECO:0000259" key="2">
    <source>
        <dbReference type="PROSITE" id="PS51737"/>
    </source>
</evidence>
<dbReference type="InterPro" id="IPR036162">
    <property type="entry name" value="Resolvase-like_N_sf"/>
</dbReference>
<dbReference type="Gene3D" id="3.40.50.1390">
    <property type="entry name" value="Resolvase, N-terminal catalytic domain"/>
    <property type="match status" value="1"/>
</dbReference>
<keyword evidence="4" id="KW-1185">Reference proteome</keyword>
<dbReference type="InterPro" id="IPR050639">
    <property type="entry name" value="SSR_resolvase"/>
</dbReference>
<proteinExistence type="predicted"/>
<gene>
    <name evidence="3" type="ORF">ACFSNB_05250</name>
</gene>
<feature type="domain" description="Recombinase" evidence="2">
    <location>
        <begin position="151"/>
        <end position="294"/>
    </location>
</feature>
<evidence type="ECO:0000313" key="4">
    <source>
        <dbReference type="Proteomes" id="UP001597296"/>
    </source>
</evidence>
<organism evidence="3 4">
    <name type="scientific">Phaeospirillum tilakii</name>
    <dbReference type="NCBI Taxonomy" id="741673"/>
    <lineage>
        <taxon>Bacteria</taxon>
        <taxon>Pseudomonadati</taxon>
        <taxon>Pseudomonadota</taxon>
        <taxon>Alphaproteobacteria</taxon>
        <taxon>Rhodospirillales</taxon>
        <taxon>Rhodospirillaceae</taxon>
        <taxon>Phaeospirillum</taxon>
    </lineage>
</organism>
<protein>
    <submittedName>
        <fullName evidence="3">Recombinase family protein</fullName>
    </submittedName>
</protein>
<dbReference type="Pfam" id="PF07508">
    <property type="entry name" value="Recombinase"/>
    <property type="match status" value="1"/>
</dbReference>
<dbReference type="RefSeq" id="WP_377314986.1">
    <property type="nucleotide sequence ID" value="NZ_JBHUIY010000007.1"/>
</dbReference>
<dbReference type="Proteomes" id="UP001597296">
    <property type="component" value="Unassembled WGS sequence"/>
</dbReference>
<evidence type="ECO:0000313" key="3">
    <source>
        <dbReference type="EMBL" id="MFD2233205.1"/>
    </source>
</evidence>
<dbReference type="InterPro" id="IPR011109">
    <property type="entry name" value="DNA_bind_recombinase_dom"/>
</dbReference>
<dbReference type="Pfam" id="PF00239">
    <property type="entry name" value="Resolvase"/>
    <property type="match status" value="1"/>
</dbReference>
<feature type="domain" description="Resolvase/invertase-type recombinase catalytic" evidence="1">
    <location>
        <begin position="3"/>
        <end position="152"/>
    </location>
</feature>
<reference evidence="4" key="1">
    <citation type="journal article" date="2019" name="Int. J. Syst. Evol. Microbiol.">
        <title>The Global Catalogue of Microorganisms (GCM) 10K type strain sequencing project: providing services to taxonomists for standard genome sequencing and annotation.</title>
        <authorList>
            <consortium name="The Broad Institute Genomics Platform"/>
            <consortium name="The Broad Institute Genome Sequencing Center for Infectious Disease"/>
            <person name="Wu L."/>
            <person name="Ma J."/>
        </authorList>
    </citation>
    <scope>NUCLEOTIDE SEQUENCE [LARGE SCALE GENOMIC DNA]</scope>
    <source>
        <strain evidence="4">KCTC 15012</strain>
    </source>
</reference>
<dbReference type="EMBL" id="JBHUIY010000007">
    <property type="protein sequence ID" value="MFD2233205.1"/>
    <property type="molecule type" value="Genomic_DNA"/>
</dbReference>
<dbReference type="PANTHER" id="PTHR30461:SF23">
    <property type="entry name" value="DNA RECOMBINASE-RELATED"/>
    <property type="match status" value="1"/>
</dbReference>
<dbReference type="CDD" id="cd00338">
    <property type="entry name" value="Ser_Recombinase"/>
    <property type="match status" value="1"/>
</dbReference>
<dbReference type="SUPFAM" id="SSF53041">
    <property type="entry name" value="Resolvase-like"/>
    <property type="match status" value="1"/>
</dbReference>
<sequence length="593" mass="66181">MTRVVLYARYSSDNQSVSSIEDQVRICRERAEREKWAVGATYQDAAISGASITLRPGIQSLLQDAQAGKFEIVLAEALDRISRDQADVAILFKHLTFARVRIITLAEGEISELHVGLKGTMNALFLKDLAAKTHRGLRGRVEKGKAGGGLCYGYDVVKRLNSDGEPVRGERKINEAEAVIVRRIFREFAAGKSPRAIAGDLNGDGIPGPFAKDWGDTTIRGHVCRGTGILNNELYAGVLVWNRLRYIKNPTTGKRVSRINPESEWIRTEVPELRIVDDETWAAARARQAELERQFEATTRGVRAARARHVNELRRPAFLLSGLLTCGCCGGQYGIITRDRYGCLNRYRRGTCANGHTVRRDDIERRVLAGLTDKLVSADAVASAVRAFAEELNRQNHERRAQAEIDNRALAKIERGIAGMMAAIEDGLYQPSMKARMEDMERQKAEILARLAEAPEDVPDVHPNIAEIYRARVLHLAEALADPELQMEAAEDIRSLVGEVVLTPGDKRGDMRAVLRGELVGILDMATEFRRHRRPDVITKGLASPRNQLERTRRSLIRCGVFVCPARRNRSPPHRWGRGADCLRANRLSRLRG</sequence>
<name>A0ABW5C7R7_9PROT</name>
<dbReference type="Pfam" id="PF13408">
    <property type="entry name" value="Zn_ribbon_recom"/>
    <property type="match status" value="1"/>
</dbReference>
<accession>A0ABW5C7R7</accession>
<evidence type="ECO:0000259" key="1">
    <source>
        <dbReference type="PROSITE" id="PS51736"/>
    </source>
</evidence>
<dbReference type="InterPro" id="IPR006119">
    <property type="entry name" value="Resolv_N"/>
</dbReference>
<dbReference type="PROSITE" id="PS51736">
    <property type="entry name" value="RECOMBINASES_3"/>
    <property type="match status" value="1"/>
</dbReference>
<dbReference type="PANTHER" id="PTHR30461">
    <property type="entry name" value="DNA-INVERTASE FROM LAMBDOID PROPHAGE"/>
    <property type="match status" value="1"/>
</dbReference>
<dbReference type="PROSITE" id="PS51737">
    <property type="entry name" value="RECOMBINASE_DNA_BIND"/>
    <property type="match status" value="1"/>
</dbReference>
<dbReference type="SMART" id="SM00857">
    <property type="entry name" value="Resolvase"/>
    <property type="match status" value="1"/>
</dbReference>